<dbReference type="InterPro" id="IPR007492">
    <property type="entry name" value="LytTR_DNA-bd_dom"/>
</dbReference>
<keyword evidence="1" id="KW-0472">Membrane</keyword>
<proteinExistence type="predicted"/>
<dbReference type="Proteomes" id="UP000294848">
    <property type="component" value="Unassembled WGS sequence"/>
</dbReference>
<gene>
    <name evidence="3" type="ORF">DET52_109142</name>
</gene>
<keyword evidence="3" id="KW-0238">DNA-binding</keyword>
<dbReference type="PROSITE" id="PS50930">
    <property type="entry name" value="HTH_LYTTR"/>
    <property type="match status" value="1"/>
</dbReference>
<feature type="transmembrane region" description="Helical" evidence="1">
    <location>
        <begin position="36"/>
        <end position="58"/>
    </location>
</feature>
<evidence type="ECO:0000259" key="2">
    <source>
        <dbReference type="PROSITE" id="PS50930"/>
    </source>
</evidence>
<dbReference type="SMART" id="SM00850">
    <property type="entry name" value="LytTR"/>
    <property type="match status" value="1"/>
</dbReference>
<keyword evidence="1" id="KW-1133">Transmembrane helix</keyword>
<keyword evidence="1" id="KW-0812">Transmembrane</keyword>
<protein>
    <submittedName>
        <fullName evidence="3">LytTr DNA-binding domain-containing protein</fullName>
    </submittedName>
</protein>
<evidence type="ECO:0000313" key="4">
    <source>
        <dbReference type="Proteomes" id="UP000294848"/>
    </source>
</evidence>
<feature type="transmembrane region" description="Helical" evidence="1">
    <location>
        <begin position="12"/>
        <end position="30"/>
    </location>
</feature>
<feature type="transmembrane region" description="Helical" evidence="1">
    <location>
        <begin position="112"/>
        <end position="138"/>
    </location>
</feature>
<feature type="transmembrane region" description="Helical" evidence="1">
    <location>
        <begin position="79"/>
        <end position="100"/>
    </location>
</feature>
<dbReference type="GO" id="GO:0003677">
    <property type="term" value="F:DNA binding"/>
    <property type="evidence" value="ECO:0007669"/>
    <property type="project" value="UniProtKB-KW"/>
</dbReference>
<dbReference type="Pfam" id="PF04397">
    <property type="entry name" value="LytTR"/>
    <property type="match status" value="1"/>
</dbReference>
<dbReference type="Gene3D" id="2.40.50.1020">
    <property type="entry name" value="LytTr DNA-binding domain"/>
    <property type="match status" value="1"/>
</dbReference>
<accession>A0A4R6GSL1</accession>
<name>A0A4R6GSL1_9BACT</name>
<evidence type="ECO:0000313" key="3">
    <source>
        <dbReference type="EMBL" id="TDN97740.1"/>
    </source>
</evidence>
<reference evidence="3 4" key="1">
    <citation type="submission" date="2019-03" db="EMBL/GenBank/DDBJ databases">
        <title>Freshwater and sediment microbial communities from various areas in North America, analyzing microbe dynamics in response to fracking.</title>
        <authorList>
            <person name="Lamendella R."/>
        </authorList>
    </citation>
    <scope>NUCLEOTIDE SEQUENCE [LARGE SCALE GENOMIC DNA]</scope>
    <source>
        <strain evidence="3 4">114D</strain>
    </source>
</reference>
<evidence type="ECO:0000256" key="1">
    <source>
        <dbReference type="SAM" id="Phobius"/>
    </source>
</evidence>
<feature type="domain" description="HTH LytTR-type" evidence="2">
    <location>
        <begin position="167"/>
        <end position="262"/>
    </location>
</feature>
<organism evidence="3 4">
    <name type="scientific">Sunxiuqinia elliptica</name>
    <dbReference type="NCBI Taxonomy" id="655355"/>
    <lineage>
        <taxon>Bacteria</taxon>
        <taxon>Pseudomonadati</taxon>
        <taxon>Bacteroidota</taxon>
        <taxon>Bacteroidia</taxon>
        <taxon>Marinilabiliales</taxon>
        <taxon>Prolixibacteraceae</taxon>
        <taxon>Sunxiuqinia</taxon>
    </lineage>
</organism>
<dbReference type="AlphaFoldDB" id="A0A4R6GSL1"/>
<comment type="caution">
    <text evidence="3">The sequence shown here is derived from an EMBL/GenBank/DDBJ whole genome shotgun (WGS) entry which is preliminary data.</text>
</comment>
<dbReference type="EMBL" id="SNWI01000009">
    <property type="protein sequence ID" value="TDN97740.1"/>
    <property type="molecule type" value="Genomic_DNA"/>
</dbReference>
<sequence length="262" mass="31043">MRHKQNWVTIKIVGIIFTSFTIFYLTYSGIKANLIHAYYLTTLVLQVTLTWESFLLFLRYLDRKIKWHESLNKRLSVQVIGGTFIILIAFTIIQFLIYPLDKLILNRHRLHGYWSFDIFICFLLAIIIQLIYTIYYFFIHWNVKENKVVKKEYISRVGNKQSVLSENEILGFYTENKIVFAITGKNSKHTLDLTLEAIDKQVNSNDFFRVNRQFILRKTSIKELKSEANNRLSIKTALDLEIPTPIIVSRKNTPSFRKWFNS</sequence>